<dbReference type="RefSeq" id="WP_284240414.1">
    <property type="nucleotide sequence ID" value="NZ_BSSQ01000015.1"/>
</dbReference>
<proteinExistence type="predicted"/>
<comment type="caution">
    <text evidence="1">The sequence shown here is derived from an EMBL/GenBank/DDBJ whole genome shotgun (WGS) entry which is preliminary data.</text>
</comment>
<name>A0ABQ6GFK5_9BACL</name>
<gene>
    <name evidence="1" type="ORF">MU1_39730</name>
</gene>
<dbReference type="Proteomes" id="UP001157114">
    <property type="component" value="Unassembled WGS sequence"/>
</dbReference>
<accession>A0ABQ6GFK5</accession>
<reference evidence="1 2" key="1">
    <citation type="submission" date="2023-03" db="EMBL/GenBank/DDBJ databases">
        <title>Draft genome sequence of the bacteria which degrade cell wall of Tricholomamatutake.</title>
        <authorList>
            <person name="Konishi Y."/>
            <person name="Fukuta Y."/>
            <person name="Shirasaka N."/>
        </authorList>
    </citation>
    <scope>NUCLEOTIDE SEQUENCE [LARGE SCALE GENOMIC DNA]</scope>
    <source>
        <strain evidence="2">mu1</strain>
    </source>
</reference>
<organism evidence="1 2">
    <name type="scientific">Paenibacillus glycanilyticus</name>
    <dbReference type="NCBI Taxonomy" id="126569"/>
    <lineage>
        <taxon>Bacteria</taxon>
        <taxon>Bacillati</taxon>
        <taxon>Bacillota</taxon>
        <taxon>Bacilli</taxon>
        <taxon>Bacillales</taxon>
        <taxon>Paenibacillaceae</taxon>
        <taxon>Paenibacillus</taxon>
    </lineage>
</organism>
<dbReference type="EMBL" id="BSSQ01000015">
    <property type="protein sequence ID" value="GLX69628.1"/>
    <property type="molecule type" value="Genomic_DNA"/>
</dbReference>
<evidence type="ECO:0000313" key="2">
    <source>
        <dbReference type="Proteomes" id="UP001157114"/>
    </source>
</evidence>
<protein>
    <submittedName>
        <fullName evidence="1">Uncharacterized protein</fullName>
    </submittedName>
</protein>
<evidence type="ECO:0000313" key="1">
    <source>
        <dbReference type="EMBL" id="GLX69628.1"/>
    </source>
</evidence>
<sequence length="247" mass="28038">MRGRRLLVVVILIIAAAVIVFFRTYDGKPGPLPSVDDIITELNEYDSEADAAVVLDQVKLTEQQVFIPFVSNQGIHGMGFLTWEKRKWSVVRVDMSERPEVRVTDHSDPAGRYIVWNNNPLEKLQEFRFYLIRDRNAGMSSGIYYYVPRVQMETLVNVTEHPYGAMPYPEEWAGIMREDNKLGKVPASNIMDKIFSHTYSQPSSMYVGYLPVYANGAPGLGSSSKSGGEDTEYLMIMNEKDLENPQK</sequence>
<keyword evidence="2" id="KW-1185">Reference proteome</keyword>